<dbReference type="InterPro" id="IPR022398">
    <property type="entry name" value="Peptidase_S8_His-AS"/>
</dbReference>
<feature type="domain" description="Peptidase S8/S53" evidence="10">
    <location>
        <begin position="164"/>
        <end position="456"/>
    </location>
</feature>
<feature type="region of interest" description="Disordered" evidence="7">
    <location>
        <begin position="196"/>
        <end position="237"/>
    </location>
</feature>
<accession>A0A6S6UJ81</accession>
<dbReference type="AlphaFoldDB" id="A0A6S6UJ81"/>
<dbReference type="PANTHER" id="PTHR43806">
    <property type="entry name" value="PEPTIDASE S8"/>
    <property type="match status" value="1"/>
</dbReference>
<evidence type="ECO:0000256" key="9">
    <source>
        <dbReference type="SAM" id="SignalP"/>
    </source>
</evidence>
<dbReference type="InterPro" id="IPR023827">
    <property type="entry name" value="Peptidase_S8_Asp-AS"/>
</dbReference>
<evidence type="ECO:0000256" key="4">
    <source>
        <dbReference type="ARBA" id="ARBA00022825"/>
    </source>
</evidence>
<protein>
    <recommendedName>
        <fullName evidence="10">Peptidase S8/S53 domain-containing protein</fullName>
    </recommendedName>
</protein>
<keyword evidence="2 5" id="KW-0645">Protease</keyword>
<dbReference type="Gene3D" id="2.60.40.10">
    <property type="entry name" value="Immunoglobulins"/>
    <property type="match status" value="1"/>
</dbReference>
<dbReference type="InterPro" id="IPR000209">
    <property type="entry name" value="Peptidase_S8/S53_dom"/>
</dbReference>
<gene>
    <name evidence="11" type="ORF">HELGO_WM24719</name>
</gene>
<dbReference type="InterPro" id="IPR015500">
    <property type="entry name" value="Peptidase_S8_subtilisin-rel"/>
</dbReference>
<evidence type="ECO:0000259" key="10">
    <source>
        <dbReference type="Pfam" id="PF00082"/>
    </source>
</evidence>
<feature type="chain" id="PRO_5028130460" description="Peptidase S8/S53 domain-containing protein" evidence="9">
    <location>
        <begin position="29"/>
        <end position="631"/>
    </location>
</feature>
<dbReference type="SUPFAM" id="SSF52743">
    <property type="entry name" value="Subtilisin-like"/>
    <property type="match status" value="1"/>
</dbReference>
<dbReference type="PROSITE" id="PS51892">
    <property type="entry name" value="SUBTILASE"/>
    <property type="match status" value="1"/>
</dbReference>
<keyword evidence="4 5" id="KW-0720">Serine protease</keyword>
<feature type="compositionally biased region" description="Low complexity" evidence="7">
    <location>
        <begin position="523"/>
        <end position="532"/>
    </location>
</feature>
<dbReference type="InterPro" id="IPR013783">
    <property type="entry name" value="Ig-like_fold"/>
</dbReference>
<dbReference type="Pfam" id="PF22352">
    <property type="entry name" value="K319L-like_PKD"/>
    <property type="match status" value="1"/>
</dbReference>
<keyword evidence="9" id="KW-0732">Signal</keyword>
<feature type="active site" description="Charge relay system" evidence="5">
    <location>
        <position position="417"/>
    </location>
</feature>
<feature type="transmembrane region" description="Helical" evidence="8">
    <location>
        <begin position="610"/>
        <end position="628"/>
    </location>
</feature>
<dbReference type="Pfam" id="PF00082">
    <property type="entry name" value="Peptidase_S8"/>
    <property type="match status" value="1"/>
</dbReference>
<keyword evidence="3 5" id="KW-0378">Hydrolase</keyword>
<dbReference type="EMBL" id="CACVAT010000576">
    <property type="protein sequence ID" value="CAA6830334.1"/>
    <property type="molecule type" value="Genomic_DNA"/>
</dbReference>
<feature type="active site" description="Charge relay system" evidence="5">
    <location>
        <position position="244"/>
    </location>
</feature>
<feature type="region of interest" description="Disordered" evidence="7">
    <location>
        <begin position="507"/>
        <end position="532"/>
    </location>
</feature>
<dbReference type="InterPro" id="IPR023828">
    <property type="entry name" value="Peptidase_S8_Ser-AS"/>
</dbReference>
<proteinExistence type="inferred from homology"/>
<evidence type="ECO:0000313" key="11">
    <source>
        <dbReference type="EMBL" id="CAA6830334.1"/>
    </source>
</evidence>
<dbReference type="InterPro" id="IPR050131">
    <property type="entry name" value="Peptidase_S8_subtilisin-like"/>
</dbReference>
<evidence type="ECO:0000256" key="6">
    <source>
        <dbReference type="RuleBase" id="RU003355"/>
    </source>
</evidence>
<feature type="signal peptide" evidence="9">
    <location>
        <begin position="1"/>
        <end position="28"/>
    </location>
</feature>
<dbReference type="Gene3D" id="3.40.50.200">
    <property type="entry name" value="Peptidase S8/S53 domain"/>
    <property type="match status" value="1"/>
</dbReference>
<dbReference type="GO" id="GO:0004252">
    <property type="term" value="F:serine-type endopeptidase activity"/>
    <property type="evidence" value="ECO:0007669"/>
    <property type="project" value="UniProtKB-UniRule"/>
</dbReference>
<dbReference type="PRINTS" id="PR00723">
    <property type="entry name" value="SUBTILISIN"/>
</dbReference>
<dbReference type="InterPro" id="IPR036852">
    <property type="entry name" value="Peptidase_S8/S53_dom_sf"/>
</dbReference>
<dbReference type="PROSITE" id="PS00138">
    <property type="entry name" value="SUBTILASE_SER"/>
    <property type="match status" value="1"/>
</dbReference>
<keyword evidence="8" id="KW-0812">Transmembrane</keyword>
<evidence type="ECO:0000256" key="2">
    <source>
        <dbReference type="ARBA" id="ARBA00022670"/>
    </source>
</evidence>
<dbReference type="PANTHER" id="PTHR43806:SF11">
    <property type="entry name" value="CEREVISIN-RELATED"/>
    <property type="match status" value="1"/>
</dbReference>
<evidence type="ECO:0000256" key="3">
    <source>
        <dbReference type="ARBA" id="ARBA00022801"/>
    </source>
</evidence>
<evidence type="ECO:0000256" key="8">
    <source>
        <dbReference type="SAM" id="Phobius"/>
    </source>
</evidence>
<dbReference type="GO" id="GO:0006508">
    <property type="term" value="P:proteolysis"/>
    <property type="evidence" value="ECO:0007669"/>
    <property type="project" value="UniProtKB-KW"/>
</dbReference>
<dbReference type="PROSITE" id="PS00137">
    <property type="entry name" value="SUBTILASE_HIS"/>
    <property type="match status" value="1"/>
</dbReference>
<keyword evidence="8" id="KW-1133">Transmembrane helix</keyword>
<evidence type="ECO:0000256" key="5">
    <source>
        <dbReference type="PROSITE-ProRule" id="PRU01240"/>
    </source>
</evidence>
<reference evidence="11" key="1">
    <citation type="submission" date="2020-01" db="EMBL/GenBank/DDBJ databases">
        <authorList>
            <person name="Meier V. D."/>
            <person name="Meier V D."/>
        </authorList>
    </citation>
    <scope>NUCLEOTIDE SEQUENCE</scope>
    <source>
        <strain evidence="11">HLG_WM_MAG_09</strain>
    </source>
</reference>
<name>A0A6S6UJ81_9GAMM</name>
<dbReference type="PROSITE" id="PS00136">
    <property type="entry name" value="SUBTILASE_ASP"/>
    <property type="match status" value="1"/>
</dbReference>
<evidence type="ECO:0000256" key="7">
    <source>
        <dbReference type="SAM" id="MobiDB-lite"/>
    </source>
</evidence>
<comment type="similarity">
    <text evidence="1 5 6">Belongs to the peptidase S8 family.</text>
</comment>
<sequence length="631" mass="66079">MNRSRTFKILYVTGLLVAGSVSALSAHAAGEQIDQLIIHYHHDVQARMNRSTDPQLMARTAEKNVTEATGLQVSYKRSMAKITGAHVLRLPYAMDVEQAKMYASQLVQNEPDIDYAEPDYRRYLFSTTPNDEKLGGQWHLKSPDEFAGAANVFNAWDITKGSADIVVAILDAGITNHIDLQPNLVGGSAEKSGYDMVPDDAAGVYPSGDGDGRDSDPSDPGIADSSAPCVAPESGADNDSRCWHGTHIAGLIAARPDNGKFVAGVGWNTRLSVVRVFSEKSGYVSDQVDGMAWAAGETVAGVPENKNPARVINLSAGSDGYDCSITEQNAIDDLRGKGVSIVVAAGNKNHNVSGSAPANCDGVISVTGVMKDGARTPFANYGVLNDIAAPAKSIVSTLDSGERQPVGDSIGAISGTSQAAPQVSGVLALMLAANNALLDESVIPASKLADLLENKLKRAARPFPDNAGYSNDPKGCNENQEHSCVCSTETCGAGLLDAMQAVKSVSTAPTARTGDSRDIPAETLTTLDGSGSSDDTFGGKVVSYQWEQVSGPDVVLTDADKAKATFTAPSAGSSNTQLAFELKVTDDVGLQDSKQVILAVPKRSGGGGTLPLSVLLGLLGLFGLRRLVWVR</sequence>
<keyword evidence="8" id="KW-0472">Membrane</keyword>
<evidence type="ECO:0000256" key="1">
    <source>
        <dbReference type="ARBA" id="ARBA00011073"/>
    </source>
</evidence>
<feature type="active site" description="Charge relay system" evidence="5">
    <location>
        <position position="171"/>
    </location>
</feature>
<organism evidence="11">
    <name type="scientific">uncultured Thiotrichaceae bacterium</name>
    <dbReference type="NCBI Taxonomy" id="298394"/>
    <lineage>
        <taxon>Bacteria</taxon>
        <taxon>Pseudomonadati</taxon>
        <taxon>Pseudomonadota</taxon>
        <taxon>Gammaproteobacteria</taxon>
        <taxon>Thiotrichales</taxon>
        <taxon>Thiotrichaceae</taxon>
        <taxon>environmental samples</taxon>
    </lineage>
</organism>